<dbReference type="PANTHER" id="PTHR43616:SF3">
    <property type="entry name" value="HYDROXYCARBOXYLATE DEHYDROGENASE A"/>
    <property type="match status" value="1"/>
</dbReference>
<dbReference type="GO" id="GO:0046872">
    <property type="term" value="F:metal ion binding"/>
    <property type="evidence" value="ECO:0007669"/>
    <property type="project" value="UniProtKB-KW"/>
</dbReference>
<dbReference type="Gene3D" id="3.40.50.1970">
    <property type="match status" value="1"/>
</dbReference>
<gene>
    <name evidence="6" type="ORF">HLI_20825</name>
</gene>
<evidence type="ECO:0000259" key="5">
    <source>
        <dbReference type="Pfam" id="PF00465"/>
    </source>
</evidence>
<dbReference type="Gene3D" id="1.20.1090.10">
    <property type="entry name" value="Dehydroquinate synthase-like - alpha domain"/>
    <property type="match status" value="1"/>
</dbReference>
<dbReference type="GO" id="GO:0016614">
    <property type="term" value="F:oxidoreductase activity, acting on CH-OH group of donors"/>
    <property type="evidence" value="ECO:0007669"/>
    <property type="project" value="InterPro"/>
</dbReference>
<evidence type="ECO:0000256" key="2">
    <source>
        <dbReference type="ARBA" id="ARBA00023002"/>
    </source>
</evidence>
<proteinExistence type="predicted"/>
<dbReference type="Proteomes" id="UP000287756">
    <property type="component" value="Chromosome"/>
</dbReference>
<comment type="cofactor">
    <cofactor evidence="3">
        <name>Zn(2+)</name>
        <dbReference type="ChEBI" id="CHEBI:29105"/>
    </cofactor>
    <text evidence="3">Binds 1 zinc ion per subunit.</text>
</comment>
<feature type="binding site" evidence="3">
    <location>
        <position position="269"/>
    </location>
    <ligand>
        <name>glycerol</name>
        <dbReference type="ChEBI" id="CHEBI:17754"/>
    </ligand>
</feature>
<dbReference type="SUPFAM" id="SSF56796">
    <property type="entry name" value="Dehydroquinate synthase-like"/>
    <property type="match status" value="1"/>
</dbReference>
<dbReference type="InterPro" id="IPR016205">
    <property type="entry name" value="Glycerol_DH"/>
</dbReference>
<keyword evidence="2" id="KW-0560">Oxidoreductase</keyword>
<feature type="domain" description="Alcohol dehydrogenase iron-type/glycerol dehydrogenase GldA" evidence="5">
    <location>
        <begin position="10"/>
        <end position="151"/>
    </location>
</feature>
<evidence type="ECO:0000256" key="4">
    <source>
        <dbReference type="PIRSR" id="PIRSR000112-3"/>
    </source>
</evidence>
<name>A0A410MIK0_9BACI</name>
<sequence>MESLNVQGAPAVYRCEQGVLAQLPDLLKGKHVNKAGLIHGEQSWSAAEPHIPDLPLSISYQKYNGECSHKEVERLCENLSGAELIIGVGGGKILDLAKASGDRLDKPVVLIPTLPSNCAAWTPLSVFYDETGNFEEYIVFPRSTLMVLVDPDLLLASPVEYLRAGIGDTIAKWYEADVLTRHIKTKPVPLDVSLHAAKLCRDVLIENGSDSIRAHQQQEVDPSFIRVVETIILAGGMVGGFGDVYGRISGAHSVHNGLTKVKETHGHLHGDKVAYGILVQLALEERFEEIERLYPFYQKMQLPRSLYDLGLREITNEAVQTIARYTTRQGESIHLMGVSEADVVVAAIQNVEELYHKQ</sequence>
<dbReference type="Pfam" id="PF00465">
    <property type="entry name" value="Fe-ADH"/>
    <property type="match status" value="1"/>
</dbReference>
<evidence type="ECO:0000256" key="3">
    <source>
        <dbReference type="PIRSR" id="PIRSR000112-1"/>
    </source>
</evidence>
<dbReference type="PIRSF" id="PIRSF000112">
    <property type="entry name" value="Glycerol_dehydrogenase"/>
    <property type="match status" value="1"/>
</dbReference>
<evidence type="ECO:0000313" key="7">
    <source>
        <dbReference type="Proteomes" id="UP000287756"/>
    </source>
</evidence>
<dbReference type="InterPro" id="IPR001670">
    <property type="entry name" value="ADH_Fe/GldA"/>
</dbReference>
<accession>A0A410MIK0</accession>
<dbReference type="AlphaFoldDB" id="A0A410MIK0"/>
<dbReference type="CDD" id="cd08172">
    <property type="entry name" value="GlyDH-like"/>
    <property type="match status" value="1"/>
</dbReference>
<protein>
    <submittedName>
        <fullName evidence="6">Oxidoreductase</fullName>
    </submittedName>
</protein>
<organism evidence="6 7">
    <name type="scientific">Halobacillus litoralis</name>
    <dbReference type="NCBI Taxonomy" id="45668"/>
    <lineage>
        <taxon>Bacteria</taxon>
        <taxon>Bacillati</taxon>
        <taxon>Bacillota</taxon>
        <taxon>Bacilli</taxon>
        <taxon>Bacillales</taxon>
        <taxon>Bacillaceae</taxon>
        <taxon>Halobacillus</taxon>
    </lineage>
</organism>
<feature type="binding site" evidence="4">
    <location>
        <position position="128"/>
    </location>
    <ligand>
        <name>NAD(+)</name>
        <dbReference type="ChEBI" id="CHEBI:57540"/>
    </ligand>
</feature>
<feature type="binding site" evidence="4">
    <location>
        <begin position="113"/>
        <end position="116"/>
    </location>
    <ligand>
        <name>NAD(+)</name>
        <dbReference type="ChEBI" id="CHEBI:57540"/>
    </ligand>
</feature>
<dbReference type="KEGG" id="hli:HLI_20825"/>
<feature type="binding site" evidence="4">
    <location>
        <position position="122"/>
    </location>
    <ligand>
        <name>NAD(+)</name>
        <dbReference type="ChEBI" id="CHEBI:57540"/>
    </ligand>
</feature>
<feature type="binding site" evidence="3">
    <location>
        <position position="252"/>
    </location>
    <ligand>
        <name>glycerol</name>
        <dbReference type="ChEBI" id="CHEBI:17754"/>
    </ligand>
</feature>
<dbReference type="OrthoDB" id="5198708at2"/>
<dbReference type="PANTHER" id="PTHR43616">
    <property type="entry name" value="GLYCEROL DEHYDROGENASE"/>
    <property type="match status" value="1"/>
</dbReference>
<keyword evidence="1 3" id="KW-0479">Metal-binding</keyword>
<feature type="binding site" evidence="3">
    <location>
        <position position="168"/>
    </location>
    <ligand>
        <name>glycerol</name>
        <dbReference type="ChEBI" id="CHEBI:17754"/>
    </ligand>
</feature>
<evidence type="ECO:0000256" key="1">
    <source>
        <dbReference type="ARBA" id="ARBA00022723"/>
    </source>
</evidence>
<feature type="binding site" evidence="4">
    <location>
        <begin position="91"/>
        <end position="95"/>
    </location>
    <ligand>
        <name>NAD(+)</name>
        <dbReference type="ChEBI" id="CHEBI:57540"/>
    </ligand>
</feature>
<dbReference type="RefSeq" id="WP_128526747.1">
    <property type="nucleotide sequence ID" value="NZ_CP026118.1"/>
</dbReference>
<feature type="binding site" evidence="4">
    <location>
        <position position="124"/>
    </location>
    <ligand>
        <name>NAD(+)</name>
        <dbReference type="ChEBI" id="CHEBI:57540"/>
    </ligand>
</feature>
<reference evidence="6 7" key="1">
    <citation type="submission" date="2018-01" db="EMBL/GenBank/DDBJ databases">
        <title>The whole genome sequencing and assembly of Halobacillus litoralis ERB031 strain.</title>
        <authorList>
            <person name="Lee S.-J."/>
            <person name="Park M.-K."/>
            <person name="Kim J.-Y."/>
            <person name="Lee Y.-J."/>
            <person name="Yi H."/>
            <person name="Bahn Y.-S."/>
            <person name="Kim J.F."/>
            <person name="Lee D.-W."/>
        </authorList>
    </citation>
    <scope>NUCLEOTIDE SEQUENCE [LARGE SCALE GENOMIC DNA]</scope>
    <source>
        <strain evidence="6 7">ERB 031</strain>
    </source>
</reference>
<dbReference type="EMBL" id="CP026118">
    <property type="protein sequence ID" value="QAS54486.1"/>
    <property type="molecule type" value="Genomic_DNA"/>
</dbReference>
<evidence type="ECO:0000313" key="6">
    <source>
        <dbReference type="EMBL" id="QAS54486.1"/>
    </source>
</evidence>
<keyword evidence="4" id="KW-0520">NAD</keyword>
<keyword evidence="3" id="KW-0862">Zinc</keyword>